<accession>I3SRV9</accession>
<protein>
    <submittedName>
        <fullName evidence="1">Uncharacterized protein</fullName>
    </submittedName>
</protein>
<dbReference type="AlphaFoldDB" id="I3SRV9"/>
<organism evidence="1">
    <name type="scientific">Medicago truncatula</name>
    <name type="common">Barrel medic</name>
    <name type="synonym">Medicago tribuloides</name>
    <dbReference type="NCBI Taxonomy" id="3880"/>
    <lineage>
        <taxon>Eukaryota</taxon>
        <taxon>Viridiplantae</taxon>
        <taxon>Streptophyta</taxon>
        <taxon>Embryophyta</taxon>
        <taxon>Tracheophyta</taxon>
        <taxon>Spermatophyta</taxon>
        <taxon>Magnoliopsida</taxon>
        <taxon>eudicotyledons</taxon>
        <taxon>Gunneridae</taxon>
        <taxon>Pentapetalae</taxon>
        <taxon>rosids</taxon>
        <taxon>fabids</taxon>
        <taxon>Fabales</taxon>
        <taxon>Fabaceae</taxon>
        <taxon>Papilionoideae</taxon>
        <taxon>50 kb inversion clade</taxon>
        <taxon>NPAAA clade</taxon>
        <taxon>Hologalegina</taxon>
        <taxon>IRL clade</taxon>
        <taxon>Trifolieae</taxon>
        <taxon>Medicago</taxon>
    </lineage>
</organism>
<name>I3SRV9_MEDTR</name>
<reference evidence="1" key="1">
    <citation type="submission" date="2012-05" db="EMBL/GenBank/DDBJ databases">
        <authorList>
            <person name="Krishnakumar V."/>
            <person name="Cheung F."/>
            <person name="Xiao Y."/>
            <person name="Chan A."/>
            <person name="Moskal W.A."/>
            <person name="Town C.D."/>
        </authorList>
    </citation>
    <scope>NUCLEOTIDE SEQUENCE</scope>
</reference>
<proteinExistence type="evidence at transcript level"/>
<dbReference type="EMBL" id="BT143207">
    <property type="protein sequence ID" value="AFK43001.1"/>
    <property type="molecule type" value="mRNA"/>
</dbReference>
<evidence type="ECO:0000313" key="1">
    <source>
        <dbReference type="EMBL" id="AFK43001.1"/>
    </source>
</evidence>
<sequence length="106" mass="11993">MHPRTDFLLRSPLRLPWPRKQGVPLWSKRRTRPGVNTPCFIGKPCLSHPPVILKTYPLNSSPKAPPKTSCEILLSQNARSFMSSSISSFFWQPVVGFATLNFIVKC</sequence>